<sequence length="361" mass="39415">MITDGEFAPGAPHYERDGWTAMGQAQEIAERLLDAQVRFVLAEVSGDRLTEVVARDTEAVLAVADTLVFGEIVRVEQAKQTVTVIVDLIGGSPVFADMAGVFADAIYDRIAADNDYRLGDVVDREPVEALLEKILGMHQAQERILDRLTESPLVATVASKFVDKLLNDFVQANRERAEKIPGVSSLMSIGQSAANRAKKAADGTFVGDLAGKGAMFALKRTNNAIREMLRDAPVHAAAMEFWDLHADEPVSGLRDYLSGKDLNELVLLCYEIAVTTREKEYFGVLLDECVEVFFHKYGEYTLAALLPELGLTGDDIGAEILRYGPAVIEGAKRNGVLAGLIRERLEPFFLSEEVLGILAAE</sequence>
<reference evidence="2" key="1">
    <citation type="journal article" date="2019" name="Int. J. Syst. Evol. Microbiol.">
        <title>The Global Catalogue of Microorganisms (GCM) 10K type strain sequencing project: providing services to taxonomists for standard genome sequencing and annotation.</title>
        <authorList>
            <consortium name="The Broad Institute Genomics Platform"/>
            <consortium name="The Broad Institute Genome Sequencing Center for Infectious Disease"/>
            <person name="Wu L."/>
            <person name="Ma J."/>
        </authorList>
    </citation>
    <scope>NUCLEOTIDE SEQUENCE [LARGE SCALE GENOMIC DNA]</scope>
    <source>
        <strain evidence="2">JCM 18298</strain>
    </source>
</reference>
<name>A0ABP9KLY6_9NOCA</name>
<organism evidence="1 2">
    <name type="scientific">Nocardia callitridis</name>
    <dbReference type="NCBI Taxonomy" id="648753"/>
    <lineage>
        <taxon>Bacteria</taxon>
        <taxon>Bacillati</taxon>
        <taxon>Actinomycetota</taxon>
        <taxon>Actinomycetes</taxon>
        <taxon>Mycobacteriales</taxon>
        <taxon>Nocardiaceae</taxon>
        <taxon>Nocardia</taxon>
    </lineage>
</organism>
<keyword evidence="2" id="KW-1185">Reference proteome</keyword>
<evidence type="ECO:0000313" key="1">
    <source>
        <dbReference type="EMBL" id="GAA5059658.1"/>
    </source>
</evidence>
<accession>A0ABP9KLY6</accession>
<dbReference type="EMBL" id="BAABJM010000003">
    <property type="protein sequence ID" value="GAA5059658.1"/>
    <property type="molecule type" value="Genomic_DNA"/>
</dbReference>
<gene>
    <name evidence="1" type="ORF">GCM10023318_40410</name>
</gene>
<comment type="caution">
    <text evidence="1">The sequence shown here is derived from an EMBL/GenBank/DDBJ whole genome shotgun (WGS) entry which is preliminary data.</text>
</comment>
<proteinExistence type="predicted"/>
<dbReference type="RefSeq" id="WP_345497093.1">
    <property type="nucleotide sequence ID" value="NZ_BAABJM010000003.1"/>
</dbReference>
<dbReference type="Proteomes" id="UP001500603">
    <property type="component" value="Unassembled WGS sequence"/>
</dbReference>
<evidence type="ECO:0000313" key="2">
    <source>
        <dbReference type="Proteomes" id="UP001500603"/>
    </source>
</evidence>
<protein>
    <submittedName>
        <fullName evidence="1">Uncharacterized protein</fullName>
    </submittedName>
</protein>